<keyword evidence="8" id="KW-1133">Transmembrane helix</keyword>
<dbReference type="Proteomes" id="UP001367508">
    <property type="component" value="Unassembled WGS sequence"/>
</dbReference>
<feature type="domain" description="ARID" evidence="10">
    <location>
        <begin position="35"/>
        <end position="126"/>
    </location>
</feature>
<keyword evidence="1" id="KW-0805">Transcription regulation</keyword>
<feature type="transmembrane region" description="Helical" evidence="8">
    <location>
        <begin position="444"/>
        <end position="468"/>
    </location>
</feature>
<keyword evidence="2 6" id="KW-0238">DNA-binding</keyword>
<feature type="region of interest" description="Disordered" evidence="7">
    <location>
        <begin position="368"/>
        <end position="390"/>
    </location>
</feature>
<feature type="domain" description="HMG box" evidence="9">
    <location>
        <begin position="265"/>
        <end position="332"/>
    </location>
</feature>
<comment type="function">
    <text evidence="5">Binds preferentially DNA with A/T-rich content.</text>
</comment>
<feature type="region of interest" description="Disordered" evidence="7">
    <location>
        <begin position="239"/>
        <end position="271"/>
    </location>
</feature>
<protein>
    <recommendedName>
        <fullName evidence="13">High mobility group B protein 15</fullName>
    </recommendedName>
</protein>
<dbReference type="FunFam" id="1.10.30.10:FF:000055">
    <property type="entry name" value="High mobility group B protein 15"/>
    <property type="match status" value="1"/>
</dbReference>
<evidence type="ECO:0000313" key="12">
    <source>
        <dbReference type="Proteomes" id="UP001367508"/>
    </source>
</evidence>
<dbReference type="InterPro" id="IPR009071">
    <property type="entry name" value="HMG_box_dom"/>
</dbReference>
<keyword evidence="8" id="KW-0812">Transmembrane</keyword>
<dbReference type="FunFam" id="1.10.150.60:FF:000022">
    <property type="entry name" value="High mobility group B protein 15"/>
    <property type="match status" value="1"/>
</dbReference>
<evidence type="ECO:0000256" key="7">
    <source>
        <dbReference type="SAM" id="MobiDB-lite"/>
    </source>
</evidence>
<evidence type="ECO:0000256" key="2">
    <source>
        <dbReference type="ARBA" id="ARBA00023125"/>
    </source>
</evidence>
<dbReference type="PANTHER" id="PTHR46691:SF3">
    <property type="entry name" value="HIGH MOBILITY GROUP B PROTEIN 15"/>
    <property type="match status" value="1"/>
</dbReference>
<dbReference type="SUPFAM" id="SSF46774">
    <property type="entry name" value="ARID-like"/>
    <property type="match status" value="1"/>
</dbReference>
<dbReference type="SMART" id="SM00501">
    <property type="entry name" value="BRIGHT"/>
    <property type="match status" value="1"/>
</dbReference>
<comment type="caution">
    <text evidence="11">The sequence shown here is derived from an EMBL/GenBank/DDBJ whole genome shotgun (WGS) entry which is preliminary data.</text>
</comment>
<feature type="compositionally biased region" description="Basic residues" evidence="7">
    <location>
        <begin position="246"/>
        <end position="257"/>
    </location>
</feature>
<evidence type="ECO:0000259" key="9">
    <source>
        <dbReference type="PROSITE" id="PS50118"/>
    </source>
</evidence>
<keyword evidence="12" id="KW-1185">Reference proteome</keyword>
<dbReference type="EMBL" id="JAYMYQ010000003">
    <property type="protein sequence ID" value="KAK7343249.1"/>
    <property type="molecule type" value="Genomic_DNA"/>
</dbReference>
<sequence>MASTSCVGKSSLPMKEATSGYCAYPPPLAKYEEVADNPKLFMFTLEKLHASMGTKFMIPIVGGRELDLHRLFVEVTSRGGIAKIIRERKWKDVTSVFNFPSTATNASFVLRKYYASLLYHYEQIYYFKAREWNPNTSDILQNQSTMPVPPPKMQFMQSSSEIQPPVFQQSNVNAAKLPEAMVASSAGSPVIGVIDGKFESGYLVTVTIGSEKLKGVLYQAPQNPLLPASLQSASAFNSNASAPLGVHRRRRRKKSEIKRRDPAHPKPNRSGYNFFFAEQHARLKPLHHGKDREISRMIGEHWNKLKESEKAVYQEKAVKDKERYRAEMEDYREKLKMGQIISDAVPLQQRLPEPETDMMDADMKLDEAEAGSPQTPEESSSGGSDFEDDKATEKDFDMDALPATIGMGAESSCLGSEDKSSKGEEIRGRIELQCLPACSQSQCLTVGFVILIFKISGFLVGFILLYIWHADDIVPIVLFGHRFSDGKPFIKISMQRRKFATAIRDWEREYVEGIVTYPFDSLYSIVHSTRYMCPALTLFLYTSH</sequence>
<dbReference type="SMART" id="SM01014">
    <property type="entry name" value="ARID"/>
    <property type="match status" value="1"/>
</dbReference>
<reference evidence="11 12" key="1">
    <citation type="submission" date="2024-01" db="EMBL/GenBank/DDBJ databases">
        <title>The genomes of 5 underutilized Papilionoideae crops provide insights into root nodulation and disease resistanc.</title>
        <authorList>
            <person name="Jiang F."/>
        </authorList>
    </citation>
    <scope>NUCLEOTIDE SEQUENCE [LARGE SCALE GENOMIC DNA]</scope>
    <source>
        <strain evidence="11">LVBAO_FW01</strain>
        <tissue evidence="11">Leaves</tissue>
    </source>
</reference>
<feature type="DNA-binding region" description="HMG box" evidence="6">
    <location>
        <begin position="265"/>
        <end position="332"/>
    </location>
</feature>
<dbReference type="Pfam" id="PF00505">
    <property type="entry name" value="HMG_box"/>
    <property type="match status" value="1"/>
</dbReference>
<accession>A0AAN9QPE8</accession>
<dbReference type="InterPro" id="IPR045303">
    <property type="entry name" value="ARID_HMGB9-like"/>
</dbReference>
<evidence type="ECO:0000256" key="6">
    <source>
        <dbReference type="PROSITE-ProRule" id="PRU00267"/>
    </source>
</evidence>
<organism evidence="11 12">
    <name type="scientific">Canavalia gladiata</name>
    <name type="common">Sword bean</name>
    <name type="synonym">Dolichos gladiatus</name>
    <dbReference type="NCBI Taxonomy" id="3824"/>
    <lineage>
        <taxon>Eukaryota</taxon>
        <taxon>Viridiplantae</taxon>
        <taxon>Streptophyta</taxon>
        <taxon>Embryophyta</taxon>
        <taxon>Tracheophyta</taxon>
        <taxon>Spermatophyta</taxon>
        <taxon>Magnoliopsida</taxon>
        <taxon>eudicotyledons</taxon>
        <taxon>Gunneridae</taxon>
        <taxon>Pentapetalae</taxon>
        <taxon>rosids</taxon>
        <taxon>fabids</taxon>
        <taxon>Fabales</taxon>
        <taxon>Fabaceae</taxon>
        <taxon>Papilionoideae</taxon>
        <taxon>50 kb inversion clade</taxon>
        <taxon>NPAAA clade</taxon>
        <taxon>indigoferoid/millettioid clade</taxon>
        <taxon>Phaseoleae</taxon>
        <taxon>Canavalia</taxon>
    </lineage>
</organism>
<dbReference type="Gene3D" id="1.10.30.10">
    <property type="entry name" value="High mobility group box domain"/>
    <property type="match status" value="1"/>
</dbReference>
<dbReference type="Pfam" id="PF01388">
    <property type="entry name" value="ARID"/>
    <property type="match status" value="1"/>
</dbReference>
<dbReference type="GO" id="GO:0005634">
    <property type="term" value="C:nucleus"/>
    <property type="evidence" value="ECO:0007669"/>
    <property type="project" value="UniProtKB-UniRule"/>
</dbReference>
<evidence type="ECO:0000256" key="8">
    <source>
        <dbReference type="SAM" id="Phobius"/>
    </source>
</evidence>
<dbReference type="CDD" id="cd22009">
    <property type="entry name" value="HMG-box_AtHMGB9-like"/>
    <property type="match status" value="1"/>
</dbReference>
<name>A0AAN9QPE8_CANGL</name>
<dbReference type="Gene3D" id="1.10.150.60">
    <property type="entry name" value="ARID DNA-binding domain"/>
    <property type="match status" value="1"/>
</dbReference>
<dbReference type="InterPro" id="IPR001606">
    <property type="entry name" value="ARID_dom"/>
</dbReference>
<dbReference type="AlphaFoldDB" id="A0AAN9QPE8"/>
<dbReference type="PROSITE" id="PS51011">
    <property type="entry name" value="ARID"/>
    <property type="match status" value="1"/>
</dbReference>
<dbReference type="SUPFAM" id="SSF47095">
    <property type="entry name" value="HMG-box"/>
    <property type="match status" value="1"/>
</dbReference>
<dbReference type="CDD" id="cd16872">
    <property type="entry name" value="ARID_HMGB9-like"/>
    <property type="match status" value="1"/>
</dbReference>
<dbReference type="InterPro" id="IPR036431">
    <property type="entry name" value="ARID_dom_sf"/>
</dbReference>
<keyword evidence="3" id="KW-0804">Transcription</keyword>
<evidence type="ECO:0000313" key="11">
    <source>
        <dbReference type="EMBL" id="KAK7343249.1"/>
    </source>
</evidence>
<evidence type="ECO:0000256" key="3">
    <source>
        <dbReference type="ARBA" id="ARBA00023163"/>
    </source>
</evidence>
<dbReference type="PROSITE" id="PS50118">
    <property type="entry name" value="HMG_BOX_2"/>
    <property type="match status" value="1"/>
</dbReference>
<evidence type="ECO:0000256" key="5">
    <source>
        <dbReference type="ARBA" id="ARBA00054600"/>
    </source>
</evidence>
<evidence type="ECO:0000256" key="1">
    <source>
        <dbReference type="ARBA" id="ARBA00023015"/>
    </source>
</evidence>
<dbReference type="SMART" id="SM00398">
    <property type="entry name" value="HMG"/>
    <property type="match status" value="1"/>
</dbReference>
<dbReference type="GO" id="GO:0003677">
    <property type="term" value="F:DNA binding"/>
    <property type="evidence" value="ECO:0007669"/>
    <property type="project" value="UniProtKB-UniRule"/>
</dbReference>
<proteinExistence type="predicted"/>
<dbReference type="PANTHER" id="PTHR46691">
    <property type="entry name" value="HIGH MOBILITY GROUP B PROTEIN 9"/>
    <property type="match status" value="1"/>
</dbReference>
<evidence type="ECO:0008006" key="13">
    <source>
        <dbReference type="Google" id="ProtNLM"/>
    </source>
</evidence>
<keyword evidence="8" id="KW-0472">Membrane</keyword>
<dbReference type="InterPro" id="IPR036910">
    <property type="entry name" value="HMG_box_dom_sf"/>
</dbReference>
<keyword evidence="4 6" id="KW-0539">Nucleus</keyword>
<evidence type="ECO:0000256" key="4">
    <source>
        <dbReference type="ARBA" id="ARBA00023242"/>
    </source>
</evidence>
<evidence type="ECO:0000259" key="10">
    <source>
        <dbReference type="PROSITE" id="PS51011"/>
    </source>
</evidence>
<gene>
    <name evidence="11" type="ORF">VNO77_11850</name>
</gene>